<keyword evidence="2" id="KW-1003">Cell membrane</keyword>
<sequence length="241" mass="26881">MLSMLLVGLGWLAWQQVPRSMPMRYFRISELLVEGNHRIPTAAIVESVGLAPDASIFEVDLRALAETIARNPWIRTARVSRRLPATLQVHVSERAPHAVVVADRAYLVSEDGLILQEASPAEMSDLPLLRLYAGHPIGTGERIDPARVEQGARLWQRFYQGVLGPDVQAREIQLKGDGSYTVLLGQGLPSLHFGEDEGVQQQLDRFVRVLEIRGTALRELEYADFRFADKVIVKPRAKEGA</sequence>
<comment type="subcellular location">
    <subcellularLocation>
        <location evidence="1">Membrane</location>
    </subcellularLocation>
</comment>
<evidence type="ECO:0000256" key="6">
    <source>
        <dbReference type="ARBA" id="ARBA00022989"/>
    </source>
</evidence>
<dbReference type="AlphaFoldDB" id="D5MI51"/>
<dbReference type="PROSITE" id="PS51779">
    <property type="entry name" value="POTRA"/>
    <property type="match status" value="1"/>
</dbReference>
<name>D5MI51_METO1</name>
<gene>
    <name evidence="10" type="ORF">DAMO_2294</name>
</gene>
<keyword evidence="5" id="KW-0812">Transmembrane</keyword>
<dbReference type="PANTHER" id="PTHR35851">
    <property type="entry name" value="CELL DIVISION PROTEIN FTSQ"/>
    <property type="match status" value="1"/>
</dbReference>
<evidence type="ECO:0000313" key="10">
    <source>
        <dbReference type="EMBL" id="CBE69344.1"/>
    </source>
</evidence>
<keyword evidence="3" id="KW-0997">Cell inner membrane</keyword>
<keyword evidence="4" id="KW-0132">Cell division</keyword>
<dbReference type="InterPro" id="IPR026579">
    <property type="entry name" value="FtsQ"/>
</dbReference>
<organism evidence="10 11">
    <name type="scientific">Methylomirabilis oxygeniifera</name>
    <dbReference type="NCBI Taxonomy" id="671143"/>
    <lineage>
        <taxon>Bacteria</taxon>
        <taxon>Candidatus Methylomirabilota</taxon>
        <taxon>Candidatus Methylomirabilia</taxon>
        <taxon>Candidatus Methylomirabilales</taxon>
        <taxon>Candidatus Methylomirabilaceae</taxon>
        <taxon>Candidatus Methylomirabilis</taxon>
    </lineage>
</organism>
<evidence type="ECO:0000256" key="8">
    <source>
        <dbReference type="ARBA" id="ARBA00023306"/>
    </source>
</evidence>
<evidence type="ECO:0000256" key="2">
    <source>
        <dbReference type="ARBA" id="ARBA00022475"/>
    </source>
</evidence>
<evidence type="ECO:0000256" key="5">
    <source>
        <dbReference type="ARBA" id="ARBA00022692"/>
    </source>
</evidence>
<dbReference type="Pfam" id="PF08478">
    <property type="entry name" value="POTRA_1"/>
    <property type="match status" value="1"/>
</dbReference>
<dbReference type="InterPro" id="IPR005548">
    <property type="entry name" value="Cell_div_FtsQ/DivIB_C"/>
</dbReference>
<dbReference type="Pfam" id="PF03799">
    <property type="entry name" value="FtsQ_DivIB_C"/>
    <property type="match status" value="1"/>
</dbReference>
<protein>
    <recommendedName>
        <fullName evidence="9">POTRA domain-containing protein</fullName>
    </recommendedName>
</protein>
<keyword evidence="7" id="KW-0472">Membrane</keyword>
<dbReference type="PANTHER" id="PTHR35851:SF1">
    <property type="entry name" value="CELL DIVISION PROTEIN FTSQ"/>
    <property type="match status" value="1"/>
</dbReference>
<dbReference type="Gene3D" id="3.40.50.11690">
    <property type="entry name" value="Cell division protein FtsQ/DivIB"/>
    <property type="match status" value="1"/>
</dbReference>
<dbReference type="GO" id="GO:0090529">
    <property type="term" value="P:cell septum assembly"/>
    <property type="evidence" value="ECO:0007669"/>
    <property type="project" value="InterPro"/>
</dbReference>
<dbReference type="HOGENOM" id="CLU_047677_4_0_0"/>
<dbReference type="EMBL" id="FP565575">
    <property type="protein sequence ID" value="CBE69344.1"/>
    <property type="molecule type" value="Genomic_DNA"/>
</dbReference>
<keyword evidence="8" id="KW-0131">Cell cycle</keyword>
<feature type="domain" description="POTRA" evidence="9">
    <location>
        <begin position="26"/>
        <end position="94"/>
    </location>
</feature>
<evidence type="ECO:0000256" key="1">
    <source>
        <dbReference type="ARBA" id="ARBA00004370"/>
    </source>
</evidence>
<dbReference type="Proteomes" id="UP000006898">
    <property type="component" value="Chromosome"/>
</dbReference>
<evidence type="ECO:0000256" key="3">
    <source>
        <dbReference type="ARBA" id="ARBA00022519"/>
    </source>
</evidence>
<evidence type="ECO:0000259" key="9">
    <source>
        <dbReference type="PROSITE" id="PS51779"/>
    </source>
</evidence>
<dbReference type="GO" id="GO:0016020">
    <property type="term" value="C:membrane"/>
    <property type="evidence" value="ECO:0007669"/>
    <property type="project" value="UniProtKB-SubCell"/>
</dbReference>
<evidence type="ECO:0000256" key="4">
    <source>
        <dbReference type="ARBA" id="ARBA00022618"/>
    </source>
</evidence>
<evidence type="ECO:0000256" key="7">
    <source>
        <dbReference type="ARBA" id="ARBA00023136"/>
    </source>
</evidence>
<reference evidence="10 11" key="1">
    <citation type="journal article" date="2010" name="Nature">
        <title>Nitrite-driven anaerobic methane oxidation by oxygenic bacteria.</title>
        <authorList>
            <person name="Ettwig K.F."/>
            <person name="Butler M.K."/>
            <person name="Le Paslier D."/>
            <person name="Pelletier E."/>
            <person name="Mangenot S."/>
            <person name="Kuypers M.M.M."/>
            <person name="Schreiber F."/>
            <person name="Dutilh B.E."/>
            <person name="Zedelius J."/>
            <person name="de Beer D."/>
            <person name="Gloerich J."/>
            <person name="Wessels H.J.C.T."/>
            <person name="van Allen T."/>
            <person name="Luesken F."/>
            <person name="Wu M."/>
            <person name="van de Pas-Schoonen K.T."/>
            <person name="Op den Camp H.J.M."/>
            <person name="Janssen-Megens E.M."/>
            <person name="Francoijs K-J."/>
            <person name="Stunnenberg H."/>
            <person name="Weissenbach J."/>
            <person name="Jetten M.S.M."/>
            <person name="Strous M."/>
        </authorList>
    </citation>
    <scope>NUCLEOTIDE SEQUENCE [LARGE SCALE GENOMIC DNA]</scope>
</reference>
<dbReference type="STRING" id="671143.DAMO_2294"/>
<dbReference type="Gene3D" id="3.10.20.310">
    <property type="entry name" value="membrane protein fhac"/>
    <property type="match status" value="1"/>
</dbReference>
<dbReference type="InterPro" id="IPR034746">
    <property type="entry name" value="POTRA"/>
</dbReference>
<keyword evidence="6" id="KW-1133">Transmembrane helix</keyword>
<dbReference type="eggNOG" id="COG1589">
    <property type="taxonomic scope" value="Bacteria"/>
</dbReference>
<accession>D5MI51</accession>
<dbReference type="InterPro" id="IPR045335">
    <property type="entry name" value="FtsQ_C_sf"/>
</dbReference>
<evidence type="ECO:0000313" key="11">
    <source>
        <dbReference type="Proteomes" id="UP000006898"/>
    </source>
</evidence>
<proteinExistence type="predicted"/>
<dbReference type="KEGG" id="mox:DAMO_2294"/>
<dbReference type="InterPro" id="IPR013685">
    <property type="entry name" value="POTRA_FtsQ_type"/>
</dbReference>